<dbReference type="EMBL" id="JACBJI010000006">
    <property type="protein sequence ID" value="NYA72089.1"/>
    <property type="molecule type" value="Genomic_DNA"/>
</dbReference>
<dbReference type="Pfam" id="PF18939">
    <property type="entry name" value="DUF5686"/>
    <property type="match status" value="1"/>
</dbReference>
<keyword evidence="2" id="KW-0645">Protease</keyword>
<comment type="caution">
    <text evidence="2">The sequence shown here is derived from an EMBL/GenBank/DDBJ whole genome shotgun (WGS) entry which is preliminary data.</text>
</comment>
<dbReference type="GO" id="GO:0004180">
    <property type="term" value="F:carboxypeptidase activity"/>
    <property type="evidence" value="ECO:0007669"/>
    <property type="project" value="UniProtKB-KW"/>
</dbReference>
<evidence type="ECO:0000256" key="1">
    <source>
        <dbReference type="SAM" id="SignalP"/>
    </source>
</evidence>
<dbReference type="InterPro" id="IPR008969">
    <property type="entry name" value="CarboxyPept-like_regulatory"/>
</dbReference>
<keyword evidence="2" id="KW-0121">Carboxypeptidase</keyword>
<keyword evidence="3" id="KW-1185">Reference proteome</keyword>
<reference evidence="2 3" key="1">
    <citation type="submission" date="2020-07" db="EMBL/GenBank/DDBJ databases">
        <authorList>
            <person name="Sun Q."/>
        </authorList>
    </citation>
    <scope>NUCLEOTIDE SEQUENCE [LARGE SCALE GENOMIC DNA]</scope>
    <source>
        <strain evidence="2 3">MAH-1</strain>
    </source>
</reference>
<dbReference type="SUPFAM" id="SSF49464">
    <property type="entry name" value="Carboxypeptidase regulatory domain-like"/>
    <property type="match status" value="1"/>
</dbReference>
<accession>A0A7Y8Y3U1</accession>
<proteinExistence type="predicted"/>
<dbReference type="Gene3D" id="2.60.40.1120">
    <property type="entry name" value="Carboxypeptidase-like, regulatory domain"/>
    <property type="match status" value="1"/>
</dbReference>
<dbReference type="RefSeq" id="WP_176006895.1">
    <property type="nucleotide sequence ID" value="NZ_JABWMI010000015.1"/>
</dbReference>
<evidence type="ECO:0000313" key="3">
    <source>
        <dbReference type="Proteomes" id="UP000535020"/>
    </source>
</evidence>
<sequence>MKNYFTLLLMLFSVSAFSQIRGTVTDDKGATLPLVNIYVENTYMSTTSNDQGKYDLNIKKPGRYSVLFQFLGFKTQRREINVETLPYQLDVSMPEESFALQEVIINPKDNPADRIMRSAIANKKANSEKTSRYKADFYSRGIFRIKDAPKSVLGQKLDMFDEVLDSTRSGILYLSETVSKVVYQKPDKLKETIIASKVSGNDNGFSFNNAASANFDVYDNNMPFYVNIVSPISTEAFNYYKFHLEATFTDENNHLINKIKVTPKRALEPVTSGYIYIVDDSFAVYACDLDITGQSMQNPAINLLTLKQTFTFNVQNNLWVKTAQTIDLKAGLLGINVDGRFTYVFNNFEFQEKFEKNTFSREVLTVVEGANKKDDKFWETIRPIPLTVEETNDYIKKDILQTKKKSRAYLDSIDAKSNKFGFMSPITGYTFKNSYREWQLSYDGIAKGFSFNTVQGYTFKTGLNWLKNREEKRTFTSAGVNFTYGLAEQKLRSTFSFSHLFNRTNDAAIRVSGGSMAAQFNASNPIGPVVNSISTMFFNDNYMKLYERNFANATYSMEVVNGIVLTGMLDYSERKPLWNNTDYTVFPDNPGYTSNNPLAPDDFVTPAIVKHNVFKTGLYAKIVFAQEYWTRPDGKVKIGNDLYPTINLGWEKGFGNENRYSFDHISGNLRYERTLGNKGSFETIVKAGKFFNADDISVVDYKHFNGNQTHIGKNDRYLYGFNLLPYYEQSTNDSYLEIHAEHNDKGYIMNKIPLLNKLRSTLVLGYHNLCVPERNPYHEFSVGLDNLGVGKFRLIRIDYFRAYQHGFVTDGFVFGLKFLNLFE</sequence>
<gene>
    <name evidence="2" type="ORF">HZF10_14260</name>
</gene>
<dbReference type="Pfam" id="PF13715">
    <property type="entry name" value="CarbopepD_reg_2"/>
    <property type="match status" value="1"/>
</dbReference>
<dbReference type="AlphaFoldDB" id="A0A7Y8Y3U1"/>
<feature type="chain" id="PRO_5031442679" evidence="1">
    <location>
        <begin position="19"/>
        <end position="823"/>
    </location>
</feature>
<dbReference type="Proteomes" id="UP000535020">
    <property type="component" value="Unassembled WGS sequence"/>
</dbReference>
<name>A0A7Y8Y3U1_9FLAO</name>
<keyword evidence="1" id="KW-0732">Signal</keyword>
<feature type="signal peptide" evidence="1">
    <location>
        <begin position="1"/>
        <end position="18"/>
    </location>
</feature>
<organism evidence="2 3">
    <name type="scientific">Flavobacterium agri</name>
    <dbReference type="NCBI Taxonomy" id="2743471"/>
    <lineage>
        <taxon>Bacteria</taxon>
        <taxon>Pseudomonadati</taxon>
        <taxon>Bacteroidota</taxon>
        <taxon>Flavobacteriia</taxon>
        <taxon>Flavobacteriales</taxon>
        <taxon>Flavobacteriaceae</taxon>
        <taxon>Flavobacterium</taxon>
    </lineage>
</organism>
<protein>
    <submittedName>
        <fullName evidence="2">Carboxypeptidase-like regulatory domain-containing protein</fullName>
    </submittedName>
</protein>
<evidence type="ECO:0000313" key="2">
    <source>
        <dbReference type="EMBL" id="NYA72089.1"/>
    </source>
</evidence>
<keyword evidence="2" id="KW-0378">Hydrolase</keyword>
<dbReference type="InterPro" id="IPR043741">
    <property type="entry name" value="DUF5686"/>
</dbReference>